<dbReference type="GO" id="GO:0016279">
    <property type="term" value="F:protein-lysine N-methyltransferase activity"/>
    <property type="evidence" value="ECO:0007669"/>
    <property type="project" value="InterPro"/>
</dbReference>
<dbReference type="SUPFAM" id="SSF82199">
    <property type="entry name" value="SET domain"/>
    <property type="match status" value="1"/>
</dbReference>
<keyword evidence="2" id="KW-1185">Reference proteome</keyword>
<dbReference type="OrthoDB" id="42889at2759"/>
<evidence type="ECO:0008006" key="3">
    <source>
        <dbReference type="Google" id="ProtNLM"/>
    </source>
</evidence>
<organism evidence="1 2">
    <name type="scientific">Aplosporella prunicola CBS 121167</name>
    <dbReference type="NCBI Taxonomy" id="1176127"/>
    <lineage>
        <taxon>Eukaryota</taxon>
        <taxon>Fungi</taxon>
        <taxon>Dikarya</taxon>
        <taxon>Ascomycota</taxon>
        <taxon>Pezizomycotina</taxon>
        <taxon>Dothideomycetes</taxon>
        <taxon>Dothideomycetes incertae sedis</taxon>
        <taxon>Botryosphaeriales</taxon>
        <taxon>Aplosporellaceae</taxon>
        <taxon>Aplosporella</taxon>
    </lineage>
</organism>
<dbReference type="PANTHER" id="PTHR13271">
    <property type="entry name" value="UNCHARACTERIZED PUTATIVE METHYLTRANSFERASE"/>
    <property type="match status" value="1"/>
</dbReference>
<dbReference type="InterPro" id="IPR050600">
    <property type="entry name" value="SETD3_SETD6_MTase"/>
</dbReference>
<dbReference type="Gene3D" id="3.90.1410.10">
    <property type="entry name" value="set domain protein methyltransferase, domain 1"/>
    <property type="match status" value="1"/>
</dbReference>
<protein>
    <recommendedName>
        <fullName evidence="3">SET domain-containing protein</fullName>
    </recommendedName>
</protein>
<dbReference type="PANTHER" id="PTHR13271:SF147">
    <property type="entry name" value="PROTEIN-LYSINE N-METHYLTRANSFERASE EFM1-RELATED"/>
    <property type="match status" value="1"/>
</dbReference>
<dbReference type="Proteomes" id="UP000799438">
    <property type="component" value="Unassembled WGS sequence"/>
</dbReference>
<reference evidence="1" key="1">
    <citation type="journal article" date="2020" name="Stud. Mycol.">
        <title>101 Dothideomycetes genomes: a test case for predicting lifestyles and emergence of pathogens.</title>
        <authorList>
            <person name="Haridas S."/>
            <person name="Albert R."/>
            <person name="Binder M."/>
            <person name="Bloem J."/>
            <person name="Labutti K."/>
            <person name="Salamov A."/>
            <person name="Andreopoulos B."/>
            <person name="Baker S."/>
            <person name="Barry K."/>
            <person name="Bills G."/>
            <person name="Bluhm B."/>
            <person name="Cannon C."/>
            <person name="Castanera R."/>
            <person name="Culley D."/>
            <person name="Daum C."/>
            <person name="Ezra D."/>
            <person name="Gonzalez J."/>
            <person name="Henrissat B."/>
            <person name="Kuo A."/>
            <person name="Liang C."/>
            <person name="Lipzen A."/>
            <person name="Lutzoni F."/>
            <person name="Magnuson J."/>
            <person name="Mondo S."/>
            <person name="Nolan M."/>
            <person name="Ohm R."/>
            <person name="Pangilinan J."/>
            <person name="Park H.-J."/>
            <person name="Ramirez L."/>
            <person name="Alfaro M."/>
            <person name="Sun H."/>
            <person name="Tritt A."/>
            <person name="Yoshinaga Y."/>
            <person name="Zwiers L.-H."/>
            <person name="Turgeon B."/>
            <person name="Goodwin S."/>
            <person name="Spatafora J."/>
            <person name="Crous P."/>
            <person name="Grigoriev I."/>
        </authorList>
    </citation>
    <scope>NUCLEOTIDE SEQUENCE</scope>
    <source>
        <strain evidence="1">CBS 121167</strain>
    </source>
</reference>
<accession>A0A6A6B0S0</accession>
<dbReference type="AlphaFoldDB" id="A0A6A6B0S0"/>
<dbReference type="InterPro" id="IPR046341">
    <property type="entry name" value="SET_dom_sf"/>
</dbReference>
<dbReference type="InterPro" id="IPR044432">
    <property type="entry name" value="Set10/Efm1_SET"/>
</dbReference>
<evidence type="ECO:0000313" key="1">
    <source>
        <dbReference type="EMBL" id="KAF2137630.1"/>
    </source>
</evidence>
<dbReference type="GO" id="GO:0005634">
    <property type="term" value="C:nucleus"/>
    <property type="evidence" value="ECO:0007669"/>
    <property type="project" value="TreeGrafter"/>
</dbReference>
<evidence type="ECO:0000313" key="2">
    <source>
        <dbReference type="Proteomes" id="UP000799438"/>
    </source>
</evidence>
<name>A0A6A6B0S0_9PEZI</name>
<dbReference type="RefSeq" id="XP_033393345.1">
    <property type="nucleotide sequence ID" value="XM_033544418.1"/>
</dbReference>
<dbReference type="EMBL" id="ML995501">
    <property type="protein sequence ID" value="KAF2137630.1"/>
    <property type="molecule type" value="Genomic_DNA"/>
</dbReference>
<sequence>MAESKEQRINQLLSWFTENGGSVHPSVTFEEDSLGGIFAFAKEDIADLPFAVCTCPPKLQLSHLQAPEQLQEQLPEYVLSYFGLMKETILGDQSLWAPYIKCLPQAEDLTTPLYFKEEMTQQAVNEKKNDTAWLLGTNMDKAWRSREQEWKQEWEKACKIMESKGVPSKDYTWDLFKWAGTMFTSRCFPCDPGATKRYAVLVPVVDLLNHRFPTKVNWFFDNGAFRLSMEEPIRKGKELFNNYGGKSNEELLMGYGFCSPSHRCDAVAIRFGALPSPVVSSLESVLGSWDPSETHYVRGYDYYAGLYDVSVPDFPGFTKSGIPQTLWTVMEVLKKFQDSQVGPRPAWLNNDADNKPRAEWRSTLSARCDLLEVLATKYDNIDQYVDFLPDGPKNLKQTYAKMYRDGQLKVLKSNVIDLEDWILKHNFVTLEDAVEALKEENENIGSAWKQSLEELFETADLAILRGQEREAEVWTLWLTLAYKQLENGTASSTSRLRAWLADLQQSHPYNAPSAPAGAAASDPFAFSENLYLWAQHVVEKEARMLAYLDENKWSGKLVICVKEGTSG</sequence>
<dbReference type="GeneID" id="54301914"/>
<proteinExistence type="predicted"/>
<dbReference type="CDD" id="cd19180">
    <property type="entry name" value="SET_SpSET10-like"/>
    <property type="match status" value="1"/>
</dbReference>
<gene>
    <name evidence="1" type="ORF">K452DRAFT_321669</name>
</gene>